<feature type="transmembrane region" description="Helical" evidence="2">
    <location>
        <begin position="48"/>
        <end position="67"/>
    </location>
</feature>
<sequence length="359" mass="37118">MKHFLHSLGPSMPAPKPDEILRAATGAALGLALTAAVLWGLHPGADPISHPALIAPFGASCFLIFAVPNSPMAQPWAVVIGNTVAALAAVLLLHTGMPMLPTAALAVMLAILAMAGLRAMHPPGGAVALATVLSAHPDALPGLSYLALPVASGSMALVGFGILWAQITGRRYPFRVAPDPTPHGTKDPAPDRRFIPSEQVLAATLTRLRLGSNLGVEDLARLIEAAETEANASHLGPTTADQMMSRDLIQVTPDTPLPALAASFRTHRFKTLPVRNADGSFGGLVSQSALVGLADPTLTAAMLIDSDLRSVTPETPLAALIPLLTDGNQQAIPVLEGPQLVGLITRSDMIALLSGHMPA</sequence>
<feature type="domain" description="CBS" evidence="3">
    <location>
        <begin position="244"/>
        <end position="302"/>
    </location>
</feature>
<keyword evidence="2" id="KW-1133">Transmembrane helix</keyword>
<reference evidence="5" key="1">
    <citation type="journal article" date="2019" name="Int. J. Syst. Evol. Microbiol.">
        <title>The Global Catalogue of Microorganisms (GCM) 10K type strain sequencing project: providing services to taxonomists for standard genome sequencing and annotation.</title>
        <authorList>
            <consortium name="The Broad Institute Genomics Platform"/>
            <consortium name="The Broad Institute Genome Sequencing Center for Infectious Disease"/>
            <person name="Wu L."/>
            <person name="Ma J."/>
        </authorList>
    </citation>
    <scope>NUCLEOTIDE SEQUENCE [LARGE SCALE GENOMIC DNA]</scope>
    <source>
        <strain evidence="5">KCTC 52039</strain>
    </source>
</reference>
<feature type="transmembrane region" description="Helical" evidence="2">
    <location>
        <begin position="73"/>
        <end position="93"/>
    </location>
</feature>
<dbReference type="InterPro" id="IPR000644">
    <property type="entry name" value="CBS_dom"/>
</dbReference>
<evidence type="ECO:0000256" key="2">
    <source>
        <dbReference type="SAM" id="Phobius"/>
    </source>
</evidence>
<keyword evidence="2" id="KW-0812">Transmembrane</keyword>
<dbReference type="EMBL" id="JBHRTO010000002">
    <property type="protein sequence ID" value="MFC3183143.1"/>
    <property type="molecule type" value="Genomic_DNA"/>
</dbReference>
<evidence type="ECO:0000313" key="5">
    <source>
        <dbReference type="Proteomes" id="UP001595547"/>
    </source>
</evidence>
<feature type="transmembrane region" description="Helical" evidence="2">
    <location>
        <begin position="100"/>
        <end position="120"/>
    </location>
</feature>
<dbReference type="Gene3D" id="3.10.580.10">
    <property type="entry name" value="CBS-domain"/>
    <property type="match status" value="2"/>
</dbReference>
<evidence type="ECO:0000256" key="1">
    <source>
        <dbReference type="PROSITE-ProRule" id="PRU00703"/>
    </source>
</evidence>
<dbReference type="Proteomes" id="UP001595547">
    <property type="component" value="Unassembled WGS sequence"/>
</dbReference>
<protein>
    <submittedName>
        <fullName evidence="4">HPP family protein</fullName>
    </submittedName>
</protein>
<name>A0ABV7J5S0_9RHOB</name>
<organism evidence="4 5">
    <name type="scientific">Cypionkella sinensis</name>
    <dbReference type="NCBI Taxonomy" id="1756043"/>
    <lineage>
        <taxon>Bacteria</taxon>
        <taxon>Pseudomonadati</taxon>
        <taxon>Pseudomonadota</taxon>
        <taxon>Alphaproteobacteria</taxon>
        <taxon>Rhodobacterales</taxon>
        <taxon>Paracoccaceae</taxon>
        <taxon>Cypionkella</taxon>
    </lineage>
</organism>
<dbReference type="InterPro" id="IPR058581">
    <property type="entry name" value="TM_HPP"/>
</dbReference>
<keyword evidence="1" id="KW-0129">CBS domain</keyword>
<dbReference type="Pfam" id="PF00571">
    <property type="entry name" value="CBS"/>
    <property type="match status" value="2"/>
</dbReference>
<dbReference type="RefSeq" id="WP_380074797.1">
    <property type="nucleotide sequence ID" value="NZ_JBHRTO010000002.1"/>
</dbReference>
<dbReference type="PROSITE" id="PS51371">
    <property type="entry name" value="CBS"/>
    <property type="match status" value="2"/>
</dbReference>
<dbReference type="InterPro" id="IPR046342">
    <property type="entry name" value="CBS_dom_sf"/>
</dbReference>
<dbReference type="PANTHER" id="PTHR33741">
    <property type="entry name" value="TRANSMEMBRANE PROTEIN DDB_G0269096-RELATED"/>
    <property type="match status" value="1"/>
</dbReference>
<dbReference type="PANTHER" id="PTHR33741:SF5">
    <property type="entry name" value="TRANSMEMBRANE PROTEIN DDB_G0269096-RELATED"/>
    <property type="match status" value="1"/>
</dbReference>
<feature type="transmembrane region" description="Helical" evidence="2">
    <location>
        <begin position="20"/>
        <end position="41"/>
    </location>
</feature>
<dbReference type="Pfam" id="PF04982">
    <property type="entry name" value="TM_HPP"/>
    <property type="match status" value="1"/>
</dbReference>
<dbReference type="SUPFAM" id="SSF54631">
    <property type="entry name" value="CBS-domain pair"/>
    <property type="match status" value="1"/>
</dbReference>
<keyword evidence="5" id="KW-1185">Reference proteome</keyword>
<evidence type="ECO:0000259" key="3">
    <source>
        <dbReference type="PROSITE" id="PS51371"/>
    </source>
</evidence>
<accession>A0ABV7J5S0</accession>
<proteinExistence type="predicted"/>
<feature type="transmembrane region" description="Helical" evidence="2">
    <location>
        <begin position="140"/>
        <end position="165"/>
    </location>
</feature>
<comment type="caution">
    <text evidence="4">The sequence shown here is derived from an EMBL/GenBank/DDBJ whole genome shotgun (WGS) entry which is preliminary data.</text>
</comment>
<feature type="domain" description="CBS" evidence="3">
    <location>
        <begin position="304"/>
        <end position="359"/>
    </location>
</feature>
<dbReference type="InterPro" id="IPR007065">
    <property type="entry name" value="HPP"/>
</dbReference>
<dbReference type="SMART" id="SM00116">
    <property type="entry name" value="CBS"/>
    <property type="match status" value="2"/>
</dbReference>
<keyword evidence="2" id="KW-0472">Membrane</keyword>
<evidence type="ECO:0000313" key="4">
    <source>
        <dbReference type="EMBL" id="MFC3183143.1"/>
    </source>
</evidence>
<gene>
    <name evidence="4" type="ORF">ACFOGH_19240</name>
</gene>